<evidence type="ECO:0000313" key="4">
    <source>
        <dbReference type="EMBL" id="MCM4075944.1"/>
    </source>
</evidence>
<feature type="domain" description="HTH luxR-type" evidence="3">
    <location>
        <begin position="803"/>
        <end position="866"/>
    </location>
</feature>
<evidence type="ECO:0000259" key="3">
    <source>
        <dbReference type="PROSITE" id="PS50043"/>
    </source>
</evidence>
<geneLocation type="plasmid" evidence="4">
    <name>p1</name>
</geneLocation>
<keyword evidence="2" id="KW-0067">ATP-binding</keyword>
<keyword evidence="1" id="KW-0547">Nucleotide-binding</keyword>
<dbReference type="InterPro" id="IPR027417">
    <property type="entry name" value="P-loop_NTPase"/>
</dbReference>
<dbReference type="SMART" id="SM00421">
    <property type="entry name" value="HTH_LUXR"/>
    <property type="match status" value="1"/>
</dbReference>
<dbReference type="InterPro" id="IPR041664">
    <property type="entry name" value="AAA_16"/>
</dbReference>
<dbReference type="PROSITE" id="PS00622">
    <property type="entry name" value="HTH_LUXR_1"/>
    <property type="match status" value="1"/>
</dbReference>
<dbReference type="InterPro" id="IPR011990">
    <property type="entry name" value="TPR-like_helical_dom_sf"/>
</dbReference>
<dbReference type="SUPFAM" id="SSF48452">
    <property type="entry name" value="TPR-like"/>
    <property type="match status" value="1"/>
</dbReference>
<name>A0ABT0XQ73_9ACTN</name>
<dbReference type="SUPFAM" id="SSF46894">
    <property type="entry name" value="C-terminal effector domain of the bipartite response regulators"/>
    <property type="match status" value="1"/>
</dbReference>
<evidence type="ECO:0000256" key="1">
    <source>
        <dbReference type="ARBA" id="ARBA00022741"/>
    </source>
</evidence>
<evidence type="ECO:0000313" key="5">
    <source>
        <dbReference type="Proteomes" id="UP001523216"/>
    </source>
</evidence>
<dbReference type="Pfam" id="PF13191">
    <property type="entry name" value="AAA_16"/>
    <property type="match status" value="1"/>
</dbReference>
<dbReference type="Proteomes" id="UP001523216">
    <property type="component" value="Unassembled WGS sequence"/>
</dbReference>
<dbReference type="PROSITE" id="PS50043">
    <property type="entry name" value="HTH_LUXR_2"/>
    <property type="match status" value="1"/>
</dbReference>
<dbReference type="PANTHER" id="PTHR16305:SF35">
    <property type="entry name" value="TRANSCRIPTIONAL ACTIVATOR DOMAIN"/>
    <property type="match status" value="1"/>
</dbReference>
<protein>
    <submittedName>
        <fullName evidence="4">LuxR family transcriptional regulator</fullName>
    </submittedName>
</protein>
<dbReference type="EMBL" id="JAMQOL010000001">
    <property type="protein sequence ID" value="MCM4075944.1"/>
    <property type="molecule type" value="Genomic_DNA"/>
</dbReference>
<dbReference type="PRINTS" id="PR00038">
    <property type="entry name" value="HTHLUXR"/>
</dbReference>
<gene>
    <name evidence="4" type="ORF">LXN57_00015</name>
</gene>
<reference evidence="4 5" key="1">
    <citation type="submission" date="2022-06" db="EMBL/GenBank/DDBJ databases">
        <title>Actinoplanes abujensis sp. nov., isolated from Nigerian arid soil.</title>
        <authorList>
            <person name="Ding P."/>
        </authorList>
    </citation>
    <scope>NUCLEOTIDE SEQUENCE [LARGE SCALE GENOMIC DNA]</scope>
    <source>
        <strain evidence="5">TRM88002</strain>
        <plasmid evidence="4">p1</plasmid>
    </source>
</reference>
<dbReference type="InterPro" id="IPR000792">
    <property type="entry name" value="Tscrpt_reg_LuxR_C"/>
</dbReference>
<dbReference type="RefSeq" id="WP_251795973.1">
    <property type="nucleotide sequence ID" value="NZ_JAMQOL010000001.1"/>
</dbReference>
<keyword evidence="5" id="KW-1185">Reference proteome</keyword>
<evidence type="ECO:0000256" key="2">
    <source>
        <dbReference type="ARBA" id="ARBA00022840"/>
    </source>
</evidence>
<sequence length="866" mass="91806">MENAPTVHEVPDAVRAVLDAAKAGRGGVLVLHAGIGEGRTTMLRAAAAGLIGWTLLAAPGDADESAVPGAGLQRLLAPLAEHCRHDEPLSALIAGREPRCAPLVLALSLRALLREAARRGPVLCLLDDADQLDPLSWQQIRMLARRVHELPVAILATVTSAPAAAGLPLHRLAPLDEQASHALVRRHAPDTTGEVAAALVTLAGGHPGALTELAGALTPQQQRGLAPLPVSLPPESTLRLRFRTALAAQPEATRDLLLLAAADPGAHPSDLLAAGGPGRGLADLEPAERAGLIVAHADGVRFRPSVLRLIAYDDESIGRRRAAHLALAEVLAARGRRLAALLHRAAVAAAPDDALARDLLLAAEDAPPPEAFAAQRHAAGLSGSPAGEARALLAAARSAMAAGRPHDARPLLRRASRLRGNAAVRARARGLIAEMRLRRAPAEAREALLDVAGELMTTDPAGAVEALLVAGEACGRTGEPGRYPQLARRAAVRCRDGRPVTDMALHQVVGVADLMTGDEETAFRHLREVLRLADHTTDPSALTWAAGTGLLLGQDRRAARLAWRAVSLAREAGNAPLVPEALEVAAFAELATGRHDAATEAALDGAAVARAAGRPDLADAHWDLLGLLAAFRGDAETSRERPAAGDLGDWSEALLDLVAGRPEPAAERLARIARTGSMTLRVAIAPHLVEASGGGGEVFDRWAARTGQPGWLALRSRCRALRGEESADDYFREALAWHERDEDAGFARAHTELLYGRHLRRRRRPAEARDHLRRAAERFRRFDAQPWAEQAARELRAAGERIGPVGRAPLTAQQERIAGLVAEGATNREVAQQLHLSPRTIDHHLRNVFARLGVRSRTELARLLVG</sequence>
<dbReference type="SUPFAM" id="SSF52540">
    <property type="entry name" value="P-loop containing nucleoside triphosphate hydrolases"/>
    <property type="match status" value="1"/>
</dbReference>
<dbReference type="InterPro" id="IPR036388">
    <property type="entry name" value="WH-like_DNA-bd_sf"/>
</dbReference>
<accession>A0ABT0XQ73</accession>
<dbReference type="CDD" id="cd06170">
    <property type="entry name" value="LuxR_C_like"/>
    <property type="match status" value="1"/>
</dbReference>
<dbReference type="InterPro" id="IPR016032">
    <property type="entry name" value="Sig_transdc_resp-reg_C-effctor"/>
</dbReference>
<comment type="caution">
    <text evidence="4">The sequence shown here is derived from an EMBL/GenBank/DDBJ whole genome shotgun (WGS) entry which is preliminary data.</text>
</comment>
<keyword evidence="4" id="KW-0614">Plasmid</keyword>
<dbReference type="PANTHER" id="PTHR16305">
    <property type="entry name" value="TESTICULAR SOLUBLE ADENYLYL CYCLASE"/>
    <property type="match status" value="1"/>
</dbReference>
<dbReference type="Pfam" id="PF00196">
    <property type="entry name" value="GerE"/>
    <property type="match status" value="1"/>
</dbReference>
<organism evidence="4 5">
    <name type="scientific">Paractinoplanes hotanensis</name>
    <dbReference type="NCBI Taxonomy" id="2906497"/>
    <lineage>
        <taxon>Bacteria</taxon>
        <taxon>Bacillati</taxon>
        <taxon>Actinomycetota</taxon>
        <taxon>Actinomycetes</taxon>
        <taxon>Micromonosporales</taxon>
        <taxon>Micromonosporaceae</taxon>
        <taxon>Paractinoplanes</taxon>
    </lineage>
</organism>
<dbReference type="Gene3D" id="1.10.10.10">
    <property type="entry name" value="Winged helix-like DNA-binding domain superfamily/Winged helix DNA-binding domain"/>
    <property type="match status" value="1"/>
</dbReference>
<proteinExistence type="predicted"/>